<evidence type="ECO:0000256" key="1">
    <source>
        <dbReference type="ARBA" id="ARBA00022679"/>
    </source>
</evidence>
<dbReference type="KEGG" id="kfl:Kfla_1542"/>
<dbReference type="PANTHER" id="PTHR10545">
    <property type="entry name" value="DIAMINE N-ACETYLTRANSFERASE"/>
    <property type="match status" value="1"/>
</dbReference>
<dbReference type="RefSeq" id="WP_012919196.1">
    <property type="nucleotide sequence ID" value="NC_013729.1"/>
</dbReference>
<evidence type="ECO:0000259" key="3">
    <source>
        <dbReference type="PROSITE" id="PS51186"/>
    </source>
</evidence>
<dbReference type="InterPro" id="IPR000182">
    <property type="entry name" value="GNAT_dom"/>
</dbReference>
<dbReference type="STRING" id="479435.Kfla_1542"/>
<dbReference type="Pfam" id="PF00583">
    <property type="entry name" value="Acetyltransf_1"/>
    <property type="match status" value="1"/>
</dbReference>
<organism evidence="4 5">
    <name type="scientific">Kribbella flavida (strain DSM 17836 / JCM 10339 / NBRC 14399)</name>
    <dbReference type="NCBI Taxonomy" id="479435"/>
    <lineage>
        <taxon>Bacteria</taxon>
        <taxon>Bacillati</taxon>
        <taxon>Actinomycetota</taxon>
        <taxon>Actinomycetes</taxon>
        <taxon>Propionibacteriales</taxon>
        <taxon>Kribbellaceae</taxon>
        <taxon>Kribbella</taxon>
    </lineage>
</organism>
<dbReference type="InterPro" id="IPR051016">
    <property type="entry name" value="Diverse_Substrate_AcTransf"/>
</dbReference>
<dbReference type="SUPFAM" id="SSF55729">
    <property type="entry name" value="Acyl-CoA N-acyltransferases (Nat)"/>
    <property type="match status" value="1"/>
</dbReference>
<sequence>MNATIRRARPEDAALVRTLVGELADHQDEGRYVTSTVDRWQELLAEDAVIVLLAQYDSEPAGYVSAVRRLHLWSGTDVLGLDDLYVREAFRSKGIGRLLMLELARVALPERLTISWGMRPSNHGGQRFYRRLGAILGDKVVARWPAEAYSRQLTDESAATGKAALADEAALADKGGVG</sequence>
<dbReference type="eggNOG" id="COG0456">
    <property type="taxonomic scope" value="Bacteria"/>
</dbReference>
<proteinExistence type="predicted"/>
<dbReference type="PANTHER" id="PTHR10545:SF29">
    <property type="entry name" value="GH14572P-RELATED"/>
    <property type="match status" value="1"/>
</dbReference>
<keyword evidence="2" id="KW-0012">Acyltransferase</keyword>
<accession>D2PLL1</accession>
<reference evidence="4 5" key="2">
    <citation type="journal article" date="2010" name="Stand. Genomic Sci.">
        <title>Complete genome sequence of Kribbella flavida type strain (IFO 14399).</title>
        <authorList>
            <person name="Pukall R."/>
            <person name="Lapidus A."/>
            <person name="Glavina Del Rio T."/>
            <person name="Copeland A."/>
            <person name="Tice H."/>
            <person name="Cheng J.-F."/>
            <person name="Lucas S."/>
            <person name="Chen F."/>
            <person name="Nolan M."/>
            <person name="LaButti K."/>
            <person name="Pati A."/>
            <person name="Ivanova N."/>
            <person name="Mavrommatis K."/>
            <person name="Mikhailova N."/>
            <person name="Pitluck S."/>
            <person name="Bruce D."/>
            <person name="Goodwin L."/>
            <person name="Land M."/>
            <person name="Hauser L."/>
            <person name="Chang Y.-J."/>
            <person name="Jeffries C.D."/>
            <person name="Chen A."/>
            <person name="Palaniappan K."/>
            <person name="Chain P."/>
            <person name="Rohde M."/>
            <person name="Goeker M."/>
            <person name="Bristow J."/>
            <person name="Eisen J.A."/>
            <person name="Markowitz V."/>
            <person name="Hugenholtz P."/>
            <person name="Kyrpides N.C."/>
            <person name="Klenk H.-P."/>
            <person name="Brettin T."/>
        </authorList>
    </citation>
    <scope>NUCLEOTIDE SEQUENCE [LARGE SCALE GENOMIC DNA]</scope>
    <source>
        <strain evidence="5">DSM 17836 / JCM 10339 / NBRC 14399</strain>
    </source>
</reference>
<dbReference type="Gene3D" id="3.40.630.30">
    <property type="match status" value="1"/>
</dbReference>
<keyword evidence="1 4" id="KW-0808">Transferase</keyword>
<feature type="domain" description="N-acetyltransferase" evidence="3">
    <location>
        <begin position="3"/>
        <end position="156"/>
    </location>
</feature>
<dbReference type="InterPro" id="IPR016181">
    <property type="entry name" value="Acyl_CoA_acyltransferase"/>
</dbReference>
<evidence type="ECO:0000313" key="4">
    <source>
        <dbReference type="EMBL" id="ADB30640.1"/>
    </source>
</evidence>
<dbReference type="EMBL" id="CP001736">
    <property type="protein sequence ID" value="ADB30640.1"/>
    <property type="molecule type" value="Genomic_DNA"/>
</dbReference>
<dbReference type="Proteomes" id="UP000007967">
    <property type="component" value="Chromosome"/>
</dbReference>
<reference evidence="5" key="1">
    <citation type="submission" date="2009-09" db="EMBL/GenBank/DDBJ databases">
        <title>The complete genome of Kribbella flavida DSM 17836.</title>
        <authorList>
            <consortium name="US DOE Joint Genome Institute (JGI-PGF)"/>
            <person name="Lucas S."/>
            <person name="Copeland A."/>
            <person name="Lapidus A."/>
            <person name="Glavina del Rio T."/>
            <person name="Dalin E."/>
            <person name="Tice H."/>
            <person name="Bruce D."/>
            <person name="Goodwin L."/>
            <person name="Pitluck S."/>
            <person name="Kyrpides N."/>
            <person name="Mavromatis K."/>
            <person name="Ivanova N."/>
            <person name="Saunders E."/>
            <person name="Brettin T."/>
            <person name="Detter J.C."/>
            <person name="Han C."/>
            <person name="Larimer F."/>
            <person name="Land M."/>
            <person name="Hauser L."/>
            <person name="Markowitz V."/>
            <person name="Cheng J.-F."/>
            <person name="Hugenholtz P."/>
            <person name="Woyke T."/>
            <person name="Wu D."/>
            <person name="Pukall R."/>
            <person name="Klenk H.-P."/>
            <person name="Eisen J.A."/>
        </authorList>
    </citation>
    <scope>NUCLEOTIDE SEQUENCE [LARGE SCALE GENOMIC DNA]</scope>
    <source>
        <strain evidence="5">DSM 17836 / JCM 10339 / NBRC 14399</strain>
    </source>
</reference>
<evidence type="ECO:0000256" key="2">
    <source>
        <dbReference type="ARBA" id="ARBA00023315"/>
    </source>
</evidence>
<name>D2PLL1_KRIFD</name>
<dbReference type="GO" id="GO:0008080">
    <property type="term" value="F:N-acetyltransferase activity"/>
    <property type="evidence" value="ECO:0007669"/>
    <property type="project" value="UniProtKB-ARBA"/>
</dbReference>
<protein>
    <submittedName>
        <fullName evidence="4">GCN5-related N-acetyltransferase</fullName>
    </submittedName>
</protein>
<keyword evidence="5" id="KW-1185">Reference proteome</keyword>
<dbReference type="PROSITE" id="PS51186">
    <property type="entry name" value="GNAT"/>
    <property type="match status" value="1"/>
</dbReference>
<dbReference type="AlphaFoldDB" id="D2PLL1"/>
<dbReference type="CDD" id="cd04301">
    <property type="entry name" value="NAT_SF"/>
    <property type="match status" value="1"/>
</dbReference>
<dbReference type="HOGENOM" id="CLU_013985_41_3_11"/>
<gene>
    <name evidence="4" type="ordered locus">Kfla_1542</name>
</gene>
<dbReference type="OrthoDB" id="9805924at2"/>
<evidence type="ECO:0000313" key="5">
    <source>
        <dbReference type="Proteomes" id="UP000007967"/>
    </source>
</evidence>